<evidence type="ECO:0000313" key="3">
    <source>
        <dbReference type="Proteomes" id="UP001189429"/>
    </source>
</evidence>
<reference evidence="2" key="1">
    <citation type="submission" date="2023-10" db="EMBL/GenBank/DDBJ databases">
        <authorList>
            <person name="Chen Y."/>
            <person name="Shah S."/>
            <person name="Dougan E. K."/>
            <person name="Thang M."/>
            <person name="Chan C."/>
        </authorList>
    </citation>
    <scope>NUCLEOTIDE SEQUENCE [LARGE SCALE GENOMIC DNA]</scope>
</reference>
<comment type="caution">
    <text evidence="2">The sequence shown here is derived from an EMBL/GenBank/DDBJ whole genome shotgun (WGS) entry which is preliminary data.</text>
</comment>
<proteinExistence type="predicted"/>
<protein>
    <submittedName>
        <fullName evidence="2">Uncharacterized protein</fullName>
    </submittedName>
</protein>
<dbReference type="EMBL" id="CAUYUJ010014168">
    <property type="protein sequence ID" value="CAK0837633.1"/>
    <property type="molecule type" value="Genomic_DNA"/>
</dbReference>
<evidence type="ECO:0000313" key="2">
    <source>
        <dbReference type="EMBL" id="CAK0837633.1"/>
    </source>
</evidence>
<organism evidence="2 3">
    <name type="scientific">Prorocentrum cordatum</name>
    <dbReference type="NCBI Taxonomy" id="2364126"/>
    <lineage>
        <taxon>Eukaryota</taxon>
        <taxon>Sar</taxon>
        <taxon>Alveolata</taxon>
        <taxon>Dinophyceae</taxon>
        <taxon>Prorocentrales</taxon>
        <taxon>Prorocentraceae</taxon>
        <taxon>Prorocentrum</taxon>
    </lineage>
</organism>
<sequence length="155" mass="17286">MARALLVASLVGARCAVPLASSSDLELMQVWSAPAPSKDDFGREFFTHAGVHIYPRAPNGRRTGNGEREGTEENKTWMFMMRQGATDAELQSVIQELHPTAMKTNPDIGEVPFVEGHLTEDELKTVVEKVQELYPGLVQAIEEDSLRDKDPRCYR</sequence>
<dbReference type="Proteomes" id="UP001189429">
    <property type="component" value="Unassembled WGS sequence"/>
</dbReference>
<name>A0ABN9SYT1_9DINO</name>
<gene>
    <name evidence="2" type="ORF">PCOR1329_LOCUS33778</name>
</gene>
<keyword evidence="1" id="KW-0732">Signal</keyword>
<feature type="chain" id="PRO_5045827832" evidence="1">
    <location>
        <begin position="17"/>
        <end position="155"/>
    </location>
</feature>
<accession>A0ABN9SYT1</accession>
<evidence type="ECO:0000256" key="1">
    <source>
        <dbReference type="SAM" id="SignalP"/>
    </source>
</evidence>
<feature type="signal peptide" evidence="1">
    <location>
        <begin position="1"/>
        <end position="16"/>
    </location>
</feature>
<keyword evidence="3" id="KW-1185">Reference proteome</keyword>